<dbReference type="GO" id="GO:0006511">
    <property type="term" value="P:ubiquitin-dependent protein catabolic process"/>
    <property type="evidence" value="ECO:0007669"/>
    <property type="project" value="InterPro"/>
</dbReference>
<dbReference type="InterPro" id="IPR059120">
    <property type="entry name" value="Cullin-like_AB"/>
</dbReference>
<name>A0A2U1NJ01_ARTAN</name>
<dbReference type="Pfam" id="PF26557">
    <property type="entry name" value="Cullin_AB"/>
    <property type="match status" value="1"/>
</dbReference>
<dbReference type="PROSITE" id="PS50069">
    <property type="entry name" value="CULLIN_2"/>
    <property type="match status" value="1"/>
</dbReference>
<accession>A0A2U1NJ01</accession>
<dbReference type="InterPro" id="IPR036317">
    <property type="entry name" value="Cullin_homology_sf"/>
</dbReference>
<dbReference type="Proteomes" id="UP000245207">
    <property type="component" value="Unassembled WGS sequence"/>
</dbReference>
<gene>
    <name evidence="3" type="ORF">CTI12_AA260140</name>
</gene>
<dbReference type="SMART" id="SM00182">
    <property type="entry name" value="CULLIN"/>
    <property type="match status" value="1"/>
</dbReference>
<comment type="similarity">
    <text evidence="1">Belongs to the cullin family.</text>
</comment>
<evidence type="ECO:0000313" key="3">
    <source>
        <dbReference type="EMBL" id="PWA73494.1"/>
    </source>
</evidence>
<evidence type="ECO:0000259" key="2">
    <source>
        <dbReference type="PROSITE" id="PS50069"/>
    </source>
</evidence>
<dbReference type="GO" id="GO:0031625">
    <property type="term" value="F:ubiquitin protein ligase binding"/>
    <property type="evidence" value="ECO:0007669"/>
    <property type="project" value="InterPro"/>
</dbReference>
<protein>
    <submittedName>
        <fullName evidence="3">Cullin</fullName>
    </submittedName>
</protein>
<evidence type="ECO:0000256" key="1">
    <source>
        <dbReference type="PROSITE-ProRule" id="PRU00330"/>
    </source>
</evidence>
<reference evidence="3 4" key="1">
    <citation type="journal article" date="2018" name="Mol. Plant">
        <title>The genome of Artemisia annua provides insight into the evolution of Asteraceae family and artemisinin biosynthesis.</title>
        <authorList>
            <person name="Shen Q."/>
            <person name="Zhang L."/>
            <person name="Liao Z."/>
            <person name="Wang S."/>
            <person name="Yan T."/>
            <person name="Shi P."/>
            <person name="Liu M."/>
            <person name="Fu X."/>
            <person name="Pan Q."/>
            <person name="Wang Y."/>
            <person name="Lv Z."/>
            <person name="Lu X."/>
            <person name="Zhang F."/>
            <person name="Jiang W."/>
            <person name="Ma Y."/>
            <person name="Chen M."/>
            <person name="Hao X."/>
            <person name="Li L."/>
            <person name="Tang Y."/>
            <person name="Lv G."/>
            <person name="Zhou Y."/>
            <person name="Sun X."/>
            <person name="Brodelius P.E."/>
            <person name="Rose J.K.C."/>
            <person name="Tang K."/>
        </authorList>
    </citation>
    <scope>NUCLEOTIDE SEQUENCE [LARGE SCALE GENOMIC DNA]</scope>
    <source>
        <strain evidence="4">cv. Huhao1</strain>
        <tissue evidence="3">Leaf</tissue>
    </source>
</reference>
<sequence>MLKDIKTSLDTVKGFYEDMKPADGPRLGVHVLSIGSWPSQLTRATTCNLPPEIIRLSENFRTYYLGIHKRRKLTWQTNMGSAAIKATFGTKQYELSVSTYQMCLQSLACAAEEKKNVLRKEPISTDINEDDVFTVNENVFYTQGIGSRKASDGAESRANGVMSYNNLDTEVTKQIQSRIRTTSAIIKQIMTLLTDCCNLQRDTQKMKICFDTQLEKQMTPTTSMVI</sequence>
<feature type="domain" description="Cullin family profile" evidence="2">
    <location>
        <begin position="1"/>
        <end position="104"/>
    </location>
</feature>
<comment type="caution">
    <text evidence="3">The sequence shown here is derived from an EMBL/GenBank/DDBJ whole genome shotgun (WGS) entry which is preliminary data.</text>
</comment>
<dbReference type="InterPro" id="IPR045093">
    <property type="entry name" value="Cullin"/>
</dbReference>
<dbReference type="OrthoDB" id="2414405at2759"/>
<dbReference type="SUPFAM" id="SSF75632">
    <property type="entry name" value="Cullin homology domain"/>
    <property type="match status" value="1"/>
</dbReference>
<dbReference type="AlphaFoldDB" id="A0A2U1NJ01"/>
<organism evidence="3 4">
    <name type="scientific">Artemisia annua</name>
    <name type="common">Sweet wormwood</name>
    <dbReference type="NCBI Taxonomy" id="35608"/>
    <lineage>
        <taxon>Eukaryota</taxon>
        <taxon>Viridiplantae</taxon>
        <taxon>Streptophyta</taxon>
        <taxon>Embryophyta</taxon>
        <taxon>Tracheophyta</taxon>
        <taxon>Spermatophyta</taxon>
        <taxon>Magnoliopsida</taxon>
        <taxon>eudicotyledons</taxon>
        <taxon>Gunneridae</taxon>
        <taxon>Pentapetalae</taxon>
        <taxon>asterids</taxon>
        <taxon>campanulids</taxon>
        <taxon>Asterales</taxon>
        <taxon>Asteraceae</taxon>
        <taxon>Asteroideae</taxon>
        <taxon>Anthemideae</taxon>
        <taxon>Artemisiinae</taxon>
        <taxon>Artemisia</taxon>
    </lineage>
</organism>
<dbReference type="STRING" id="35608.A0A2U1NJ01"/>
<proteinExistence type="inferred from homology"/>
<dbReference type="EMBL" id="PKPP01002731">
    <property type="protein sequence ID" value="PWA73494.1"/>
    <property type="molecule type" value="Genomic_DNA"/>
</dbReference>
<evidence type="ECO:0000313" key="4">
    <source>
        <dbReference type="Proteomes" id="UP000245207"/>
    </source>
</evidence>
<dbReference type="InterPro" id="IPR016158">
    <property type="entry name" value="Cullin_homology"/>
</dbReference>
<dbReference type="PANTHER" id="PTHR11932">
    <property type="entry name" value="CULLIN"/>
    <property type="match status" value="1"/>
</dbReference>
<dbReference type="Gene3D" id="3.30.230.130">
    <property type="entry name" value="Cullin, Chain C, Domain 2"/>
    <property type="match status" value="1"/>
</dbReference>
<keyword evidence="4" id="KW-1185">Reference proteome</keyword>